<evidence type="ECO:0000313" key="3">
    <source>
        <dbReference type="Proteomes" id="UP001054837"/>
    </source>
</evidence>
<accession>A0AAV4V9Y8</accession>
<name>A0AAV4V9Y8_9ARAC</name>
<gene>
    <name evidence="2" type="ORF">CDAR_260091</name>
</gene>
<proteinExistence type="predicted"/>
<dbReference type="AlphaFoldDB" id="A0AAV4V9Y8"/>
<feature type="region of interest" description="Disordered" evidence="1">
    <location>
        <begin position="1"/>
        <end position="25"/>
    </location>
</feature>
<keyword evidence="3" id="KW-1185">Reference proteome</keyword>
<dbReference type="EMBL" id="BPLQ01012669">
    <property type="protein sequence ID" value="GIY66926.1"/>
    <property type="molecule type" value="Genomic_DNA"/>
</dbReference>
<dbReference type="Proteomes" id="UP001054837">
    <property type="component" value="Unassembled WGS sequence"/>
</dbReference>
<evidence type="ECO:0000256" key="1">
    <source>
        <dbReference type="SAM" id="MobiDB-lite"/>
    </source>
</evidence>
<evidence type="ECO:0000313" key="2">
    <source>
        <dbReference type="EMBL" id="GIY66926.1"/>
    </source>
</evidence>
<organism evidence="2 3">
    <name type="scientific">Caerostris darwini</name>
    <dbReference type="NCBI Taxonomy" id="1538125"/>
    <lineage>
        <taxon>Eukaryota</taxon>
        <taxon>Metazoa</taxon>
        <taxon>Ecdysozoa</taxon>
        <taxon>Arthropoda</taxon>
        <taxon>Chelicerata</taxon>
        <taxon>Arachnida</taxon>
        <taxon>Araneae</taxon>
        <taxon>Araneomorphae</taxon>
        <taxon>Entelegynae</taxon>
        <taxon>Araneoidea</taxon>
        <taxon>Araneidae</taxon>
        <taxon>Caerostris</taxon>
    </lineage>
</organism>
<sequence>MRRENTTYLSPTESPRPVTLPSGRPPHPLFHLTDTHFWKCSRKTVYELLLNAQKWECIMESDIVGFVTKRFCSHLILLRQKPPGKCRVSGPRGLDSKPLFLKGHNILDNILKLDKQNYFDERYCIQSVS</sequence>
<feature type="compositionally biased region" description="Polar residues" evidence="1">
    <location>
        <begin position="1"/>
        <end position="13"/>
    </location>
</feature>
<comment type="caution">
    <text evidence="2">The sequence shown here is derived from an EMBL/GenBank/DDBJ whole genome shotgun (WGS) entry which is preliminary data.</text>
</comment>
<protein>
    <submittedName>
        <fullName evidence="2">Uncharacterized protein</fullName>
    </submittedName>
</protein>
<reference evidence="2 3" key="1">
    <citation type="submission" date="2021-06" db="EMBL/GenBank/DDBJ databases">
        <title>Caerostris darwini draft genome.</title>
        <authorList>
            <person name="Kono N."/>
            <person name="Arakawa K."/>
        </authorList>
    </citation>
    <scope>NUCLEOTIDE SEQUENCE [LARGE SCALE GENOMIC DNA]</scope>
</reference>